<reference evidence="2 3" key="1">
    <citation type="journal article" date="2015" name="Genome Announc.">
        <title>Draft Genome Sequences of Marine Isolates of Thalassomonas viridans and Thalassomonas actiniarum.</title>
        <authorList>
            <person name="Olonade I."/>
            <person name="van Zyl L.J."/>
            <person name="Trindade M."/>
        </authorList>
    </citation>
    <scope>NUCLEOTIDE SEQUENCE [LARGE SCALE GENOMIC DNA]</scope>
    <source>
        <strain evidence="2 3">A5K-106</strain>
    </source>
</reference>
<evidence type="ECO:0000259" key="1">
    <source>
        <dbReference type="Pfam" id="PF20247"/>
    </source>
</evidence>
<dbReference type="EMBL" id="CP059735">
    <property type="protein sequence ID" value="WDD96916.1"/>
    <property type="molecule type" value="Genomic_DNA"/>
</dbReference>
<dbReference type="RefSeq" id="WP_044836446.1">
    <property type="nucleotide sequence ID" value="NZ_CP059735.1"/>
</dbReference>
<gene>
    <name evidence="2" type="ORF">SG35_016290</name>
</gene>
<dbReference type="AlphaFoldDB" id="A0AAE9YKB5"/>
<protein>
    <recommendedName>
        <fullName evidence="1">DUF6602 domain-containing protein</fullName>
    </recommendedName>
</protein>
<evidence type="ECO:0000313" key="2">
    <source>
        <dbReference type="EMBL" id="WDD96916.1"/>
    </source>
</evidence>
<accession>A0AAE9YKB5</accession>
<dbReference type="InterPro" id="IPR046537">
    <property type="entry name" value="DUF6602"/>
</dbReference>
<dbReference type="KEGG" id="tact:SG35_016290"/>
<name>A0AAE9YKB5_9GAMM</name>
<dbReference type="Pfam" id="PF20247">
    <property type="entry name" value="DUF6602"/>
    <property type="match status" value="1"/>
</dbReference>
<dbReference type="CDD" id="cd21173">
    <property type="entry name" value="NucC-like"/>
    <property type="match status" value="1"/>
</dbReference>
<proteinExistence type="predicted"/>
<organism evidence="2 3">
    <name type="scientific">Thalassomonas actiniarum</name>
    <dbReference type="NCBI Taxonomy" id="485447"/>
    <lineage>
        <taxon>Bacteria</taxon>
        <taxon>Pseudomonadati</taxon>
        <taxon>Pseudomonadota</taxon>
        <taxon>Gammaproteobacteria</taxon>
        <taxon>Alteromonadales</taxon>
        <taxon>Colwelliaceae</taxon>
        <taxon>Thalassomonas</taxon>
    </lineage>
</organism>
<sequence>MSKRKYFDYIINLIDSAKREANLLASDIEHHGIAGQIREIALNKCIVPFLTHSFKCGTGKIIDTEGSLSDQIDLVVYHSKLAPALLINSELGIFPAECCAYAIEVKSTLTATEIKDSIKKAKSVRRLQLFPHEDKEGNKVFRNNWVRNVLFAFSSDIKGNEIERYLKYDTSETPQFIAICVLGKGYWYWSEKNGKYQWFGTESSDCTDRYEEYALFLSGFTNTLVGMEATLQGFTPGNYILPKTMYADPVKIA</sequence>
<feature type="domain" description="DUF6602" evidence="1">
    <location>
        <begin position="25"/>
        <end position="127"/>
    </location>
</feature>
<reference evidence="2 3" key="2">
    <citation type="journal article" date="2022" name="Mar. Drugs">
        <title>Bioassay-Guided Fractionation Leads to the Detection of Cholic Acid Generated by the Rare Thalassomonas sp.</title>
        <authorList>
            <person name="Pheiffer F."/>
            <person name="Schneider Y.K."/>
            <person name="Hansen E.H."/>
            <person name="Andersen J.H."/>
            <person name="Isaksson J."/>
            <person name="Busche T."/>
            <person name="R C."/>
            <person name="Kalinowski J."/>
            <person name="Zyl L.V."/>
            <person name="Trindade M."/>
        </authorList>
    </citation>
    <scope>NUCLEOTIDE SEQUENCE [LARGE SCALE GENOMIC DNA]</scope>
    <source>
        <strain evidence="2 3">A5K-106</strain>
    </source>
</reference>
<dbReference type="Proteomes" id="UP000032568">
    <property type="component" value="Chromosome"/>
</dbReference>
<evidence type="ECO:0000313" key="3">
    <source>
        <dbReference type="Proteomes" id="UP000032568"/>
    </source>
</evidence>
<keyword evidence="3" id="KW-1185">Reference proteome</keyword>